<dbReference type="EMBL" id="WIXI01000051">
    <property type="protein sequence ID" value="MQY49936.1"/>
    <property type="molecule type" value="Genomic_DNA"/>
</dbReference>
<protein>
    <submittedName>
        <fullName evidence="2">Uncharacterized protein</fullName>
    </submittedName>
</protein>
<keyword evidence="3" id="KW-1185">Reference proteome</keyword>
<comment type="caution">
    <text evidence="2">The sequence shown here is derived from an EMBL/GenBank/DDBJ whole genome shotgun (WGS) entry which is preliminary data.</text>
</comment>
<evidence type="ECO:0000313" key="3">
    <source>
        <dbReference type="Proteomes" id="UP000435138"/>
    </source>
</evidence>
<keyword evidence="1" id="KW-0812">Transmembrane</keyword>
<sequence length="220" mass="23858">MVRPDIALTLASPEDWIFMLKPISRKTNKAMLTKLLAGIGGLLAAAISLGYSLYEKRQAEIIPQVAIATPVDAGRWKVSLSAGVIGGEMPNGSHIAPGKQVVAIDMVLENLSAESSNIYRDLIRLQNIPNAPKPQFYLMRDKDILWDMQPMMPEAVKAVWQVPADLTLPKELKVKVEGEKFKPRDNLYAAPGWFSAGSVAQVTLPLAPAPAPIPAAEAKP</sequence>
<reference evidence="2 3" key="1">
    <citation type="submission" date="2019-11" db="EMBL/GenBank/DDBJ databases">
        <title>Genome analysis of Rhizobacterium cereale a novel genus and species isolated from maize roots in North Spain.</title>
        <authorList>
            <person name="Menendez E."/>
            <person name="Flores-Felix J.D."/>
            <person name="Ramirez-Bahena M.-H."/>
            <person name="Igual J.M."/>
            <person name="Garcia-Fraile P."/>
            <person name="Peix A."/>
            <person name="Velazquez E."/>
        </authorList>
    </citation>
    <scope>NUCLEOTIDE SEQUENCE [LARGE SCALE GENOMIC DNA]</scope>
    <source>
        <strain evidence="2 3">RZME27</strain>
    </source>
</reference>
<proteinExistence type="predicted"/>
<name>A0A6A8AL90_9HYPH</name>
<gene>
    <name evidence="2" type="ORF">GAO09_28310</name>
</gene>
<organism evidence="2 3">
    <name type="scientific">Endobacterium cereale</name>
    <dbReference type="NCBI Taxonomy" id="2663029"/>
    <lineage>
        <taxon>Bacteria</taxon>
        <taxon>Pseudomonadati</taxon>
        <taxon>Pseudomonadota</taxon>
        <taxon>Alphaproteobacteria</taxon>
        <taxon>Hyphomicrobiales</taxon>
        <taxon>Rhizobiaceae</taxon>
        <taxon>Endobacterium</taxon>
    </lineage>
</organism>
<accession>A0A6A8AL90</accession>
<dbReference type="RefSeq" id="WP_153360131.1">
    <property type="nucleotide sequence ID" value="NZ_JAYKOO010000003.1"/>
</dbReference>
<keyword evidence="1" id="KW-1133">Transmembrane helix</keyword>
<evidence type="ECO:0000313" key="2">
    <source>
        <dbReference type="EMBL" id="MQY49936.1"/>
    </source>
</evidence>
<feature type="transmembrane region" description="Helical" evidence="1">
    <location>
        <begin position="35"/>
        <end position="54"/>
    </location>
</feature>
<evidence type="ECO:0000256" key="1">
    <source>
        <dbReference type="SAM" id="Phobius"/>
    </source>
</evidence>
<dbReference type="Proteomes" id="UP000435138">
    <property type="component" value="Unassembled WGS sequence"/>
</dbReference>
<keyword evidence="1" id="KW-0472">Membrane</keyword>
<dbReference type="AlphaFoldDB" id="A0A6A8AL90"/>